<dbReference type="EMBL" id="CAKOGL010000064">
    <property type="protein sequence ID" value="CAH2109161.1"/>
    <property type="molecule type" value="Genomic_DNA"/>
</dbReference>
<keyword evidence="2" id="KW-1185">Reference proteome</keyword>
<accession>A0AAU9VAU3</accession>
<evidence type="ECO:0000313" key="1">
    <source>
        <dbReference type="EMBL" id="CAH2109161.1"/>
    </source>
</evidence>
<organism evidence="1 2">
    <name type="scientific">Euphydryas editha</name>
    <name type="common">Edith's checkerspot</name>
    <dbReference type="NCBI Taxonomy" id="104508"/>
    <lineage>
        <taxon>Eukaryota</taxon>
        <taxon>Metazoa</taxon>
        <taxon>Ecdysozoa</taxon>
        <taxon>Arthropoda</taxon>
        <taxon>Hexapoda</taxon>
        <taxon>Insecta</taxon>
        <taxon>Pterygota</taxon>
        <taxon>Neoptera</taxon>
        <taxon>Endopterygota</taxon>
        <taxon>Lepidoptera</taxon>
        <taxon>Glossata</taxon>
        <taxon>Ditrysia</taxon>
        <taxon>Papilionoidea</taxon>
        <taxon>Nymphalidae</taxon>
        <taxon>Nymphalinae</taxon>
        <taxon>Euphydryas</taxon>
    </lineage>
</organism>
<evidence type="ECO:0000313" key="2">
    <source>
        <dbReference type="Proteomes" id="UP001153954"/>
    </source>
</evidence>
<reference evidence="1" key="1">
    <citation type="submission" date="2022-03" db="EMBL/GenBank/DDBJ databases">
        <authorList>
            <person name="Tunstrom K."/>
        </authorList>
    </citation>
    <scope>NUCLEOTIDE SEQUENCE</scope>
</reference>
<protein>
    <recommendedName>
        <fullName evidence="3">HTH CENPB-type domain-containing protein</fullName>
    </recommendedName>
</protein>
<dbReference type="AlphaFoldDB" id="A0AAU9VAU3"/>
<name>A0AAU9VAU3_EUPED</name>
<evidence type="ECO:0008006" key="3">
    <source>
        <dbReference type="Google" id="ProtNLM"/>
    </source>
</evidence>
<sequence>MPSRPPGAPTKFSSEEEALFVDCILRLSEYGFPLTVFDLRIVIRTYLKTIGRRDSKFKDNCPGTEWVSSFLKRPTNIKHNNKTNINRSRVAIDKATITTYIENLKEAVREIPPENI</sequence>
<dbReference type="Proteomes" id="UP001153954">
    <property type="component" value="Unassembled WGS sequence"/>
</dbReference>
<gene>
    <name evidence="1" type="ORF">EEDITHA_LOCUS23023</name>
</gene>
<proteinExistence type="predicted"/>
<comment type="caution">
    <text evidence="1">The sequence shown here is derived from an EMBL/GenBank/DDBJ whole genome shotgun (WGS) entry which is preliminary data.</text>
</comment>